<keyword evidence="3" id="KW-1185">Reference proteome</keyword>
<dbReference type="GO" id="GO:0035438">
    <property type="term" value="F:cyclic-di-GMP binding"/>
    <property type="evidence" value="ECO:0007669"/>
    <property type="project" value="InterPro"/>
</dbReference>
<evidence type="ECO:0000313" key="2">
    <source>
        <dbReference type="EMBL" id="SMF20725.1"/>
    </source>
</evidence>
<dbReference type="InterPro" id="IPR009875">
    <property type="entry name" value="PilZ_domain"/>
</dbReference>
<dbReference type="STRING" id="1519643.SAMN06295933_2287"/>
<organism evidence="2 3">
    <name type="scientific">Desulfovibrio gilichinskyi</name>
    <dbReference type="NCBI Taxonomy" id="1519643"/>
    <lineage>
        <taxon>Bacteria</taxon>
        <taxon>Pseudomonadati</taxon>
        <taxon>Thermodesulfobacteriota</taxon>
        <taxon>Desulfovibrionia</taxon>
        <taxon>Desulfovibrionales</taxon>
        <taxon>Desulfovibrionaceae</taxon>
        <taxon>Desulfovibrio</taxon>
    </lineage>
</organism>
<name>A0A1X7DSQ0_9BACT</name>
<accession>A0A1X7DSQ0</accession>
<reference evidence="3" key="1">
    <citation type="submission" date="2017-04" db="EMBL/GenBank/DDBJ databases">
        <authorList>
            <person name="Varghese N."/>
            <person name="Submissions S."/>
        </authorList>
    </citation>
    <scope>NUCLEOTIDE SEQUENCE [LARGE SCALE GENOMIC DNA]</scope>
    <source>
        <strain evidence="3">K3S</strain>
    </source>
</reference>
<dbReference type="OrthoDB" id="5471615at2"/>
<dbReference type="SUPFAM" id="SSF141371">
    <property type="entry name" value="PilZ domain-like"/>
    <property type="match status" value="1"/>
</dbReference>
<evidence type="ECO:0000313" key="3">
    <source>
        <dbReference type="Proteomes" id="UP000192906"/>
    </source>
</evidence>
<dbReference type="EMBL" id="FWZU01000003">
    <property type="protein sequence ID" value="SMF20725.1"/>
    <property type="molecule type" value="Genomic_DNA"/>
</dbReference>
<sequence length="122" mass="13596">MDLSYDSANKARGAFRASVPGLAIRIKGYLASYSVKDFSVNGLAFVAGKDFFEVGKQLHVDLLLGQKEILLGMTCEVVRHIGDGLMGCVFIDLDKYQEERLDKLVLEIQKRMIQLRKKKGAS</sequence>
<dbReference type="Gene3D" id="2.40.10.220">
    <property type="entry name" value="predicted glycosyltransferase like domains"/>
    <property type="match status" value="1"/>
</dbReference>
<proteinExistence type="predicted"/>
<evidence type="ECO:0000259" key="1">
    <source>
        <dbReference type="Pfam" id="PF07238"/>
    </source>
</evidence>
<dbReference type="Pfam" id="PF07238">
    <property type="entry name" value="PilZ"/>
    <property type="match status" value="1"/>
</dbReference>
<dbReference type="Proteomes" id="UP000192906">
    <property type="component" value="Unassembled WGS sequence"/>
</dbReference>
<gene>
    <name evidence="2" type="ORF">SAMN06295933_2287</name>
</gene>
<dbReference type="AlphaFoldDB" id="A0A1X7DSQ0"/>
<dbReference type="RefSeq" id="WP_085102257.1">
    <property type="nucleotide sequence ID" value="NZ_FWZU01000003.1"/>
</dbReference>
<protein>
    <submittedName>
        <fullName evidence="2">PilZ domain-containing protein</fullName>
    </submittedName>
</protein>
<feature type="domain" description="PilZ" evidence="1">
    <location>
        <begin position="26"/>
        <end position="106"/>
    </location>
</feature>